<keyword evidence="9" id="KW-0234">DNA repair</keyword>
<reference evidence="18 19" key="1">
    <citation type="submission" date="2023-09" db="EMBL/GenBank/DDBJ databases">
        <title>Thalassobella suaedae gen. nov., sp. nov., a marine bacterium of the family Flavobacteriaceae isolated from a halophyte Suaeda japonica.</title>
        <authorList>
            <person name="Lee S.Y."/>
            <person name="Hwang C.Y."/>
        </authorList>
    </citation>
    <scope>NUCLEOTIDE SEQUENCE [LARGE SCALE GENOMIC DNA]</scope>
    <source>
        <strain evidence="18 19">HL-DH10</strain>
    </source>
</reference>
<keyword evidence="3" id="KW-0515">Mutator protein</keyword>
<dbReference type="EC" id="3.6.1.55" evidence="12"/>
<evidence type="ECO:0000256" key="10">
    <source>
        <dbReference type="ARBA" id="ARBA00035861"/>
    </source>
</evidence>
<keyword evidence="8" id="KW-0460">Magnesium</keyword>
<comment type="cofactor">
    <cofactor evidence="1">
        <name>Mg(2+)</name>
        <dbReference type="ChEBI" id="CHEBI:18420"/>
    </cofactor>
</comment>
<dbReference type="PROSITE" id="PS00893">
    <property type="entry name" value="NUDIX_BOX"/>
    <property type="match status" value="1"/>
</dbReference>
<dbReference type="InterPro" id="IPR020476">
    <property type="entry name" value="Nudix_hydrolase"/>
</dbReference>
<dbReference type="InterPro" id="IPR047127">
    <property type="entry name" value="MutT-like"/>
</dbReference>
<organism evidence="18 19">
    <name type="scientific">Thalassobellus suaedae</name>
    <dbReference type="NCBI Taxonomy" id="3074124"/>
    <lineage>
        <taxon>Bacteria</taxon>
        <taxon>Pseudomonadati</taxon>
        <taxon>Bacteroidota</taxon>
        <taxon>Flavobacteriia</taxon>
        <taxon>Flavobacteriales</taxon>
        <taxon>Flavobacteriaceae</taxon>
        <taxon>Thalassobellus</taxon>
    </lineage>
</organism>
<evidence type="ECO:0000256" key="13">
    <source>
        <dbReference type="ARBA" id="ARBA00040794"/>
    </source>
</evidence>
<dbReference type="InterPro" id="IPR015797">
    <property type="entry name" value="NUDIX_hydrolase-like_dom_sf"/>
</dbReference>
<evidence type="ECO:0000256" key="7">
    <source>
        <dbReference type="ARBA" id="ARBA00022801"/>
    </source>
</evidence>
<dbReference type="InterPro" id="IPR000086">
    <property type="entry name" value="NUDIX_hydrolase_dom"/>
</dbReference>
<evidence type="ECO:0000256" key="15">
    <source>
        <dbReference type="ARBA" id="ARBA00041979"/>
    </source>
</evidence>
<evidence type="ECO:0000256" key="4">
    <source>
        <dbReference type="ARBA" id="ARBA00022705"/>
    </source>
</evidence>
<evidence type="ECO:0000256" key="2">
    <source>
        <dbReference type="ARBA" id="ARBA00005582"/>
    </source>
</evidence>
<dbReference type="Gene3D" id="3.90.79.10">
    <property type="entry name" value="Nucleoside Triphosphate Pyrophosphohydrolase"/>
    <property type="match status" value="1"/>
</dbReference>
<gene>
    <name evidence="18" type="ORF">RHP49_16885</name>
</gene>
<evidence type="ECO:0000256" key="14">
    <source>
        <dbReference type="ARBA" id="ARBA00041592"/>
    </source>
</evidence>
<evidence type="ECO:0000256" key="6">
    <source>
        <dbReference type="ARBA" id="ARBA00022763"/>
    </source>
</evidence>
<keyword evidence="4" id="KW-0235">DNA replication</keyword>
<dbReference type="PANTHER" id="PTHR47707">
    <property type="entry name" value="8-OXO-DGTP DIPHOSPHATASE"/>
    <property type="match status" value="1"/>
</dbReference>
<dbReference type="PANTHER" id="PTHR47707:SF1">
    <property type="entry name" value="NUDIX HYDROLASE FAMILY PROTEIN"/>
    <property type="match status" value="1"/>
</dbReference>
<keyword evidence="5" id="KW-0479">Metal-binding</keyword>
<keyword evidence="6" id="KW-0227">DNA damage</keyword>
<evidence type="ECO:0000256" key="5">
    <source>
        <dbReference type="ARBA" id="ARBA00022723"/>
    </source>
</evidence>
<dbReference type="RefSeq" id="WP_415862533.1">
    <property type="nucleotide sequence ID" value="NZ_CP134536.1"/>
</dbReference>
<evidence type="ECO:0000313" key="19">
    <source>
        <dbReference type="Proteomes" id="UP001303407"/>
    </source>
</evidence>
<feature type="domain" description="Nudix hydrolase" evidence="17">
    <location>
        <begin position="1"/>
        <end position="124"/>
    </location>
</feature>
<keyword evidence="19" id="KW-1185">Reference proteome</keyword>
<protein>
    <recommendedName>
        <fullName evidence="13">8-oxo-dGTP diphosphatase</fullName>
        <ecNumber evidence="12">3.6.1.55</ecNumber>
    </recommendedName>
    <alternativeName>
        <fullName evidence="16">7,8-dihydro-8-oxoguanine-triphosphatase</fullName>
    </alternativeName>
    <alternativeName>
        <fullName evidence="15">Mutator protein MutT</fullName>
    </alternativeName>
    <alternativeName>
        <fullName evidence="14">dGTP pyrophosphohydrolase</fullName>
    </alternativeName>
</protein>
<dbReference type="PRINTS" id="PR00502">
    <property type="entry name" value="NUDIXFAMILY"/>
</dbReference>
<proteinExistence type="inferred from homology"/>
<evidence type="ECO:0000256" key="9">
    <source>
        <dbReference type="ARBA" id="ARBA00023204"/>
    </source>
</evidence>
<evidence type="ECO:0000256" key="3">
    <source>
        <dbReference type="ARBA" id="ARBA00022457"/>
    </source>
</evidence>
<evidence type="ECO:0000256" key="16">
    <source>
        <dbReference type="ARBA" id="ARBA00042798"/>
    </source>
</evidence>
<comment type="similarity">
    <text evidence="2">Belongs to the Nudix hydrolase family.</text>
</comment>
<dbReference type="SUPFAM" id="SSF55811">
    <property type="entry name" value="Nudix"/>
    <property type="match status" value="1"/>
</dbReference>
<evidence type="ECO:0000256" key="12">
    <source>
        <dbReference type="ARBA" id="ARBA00038905"/>
    </source>
</evidence>
<evidence type="ECO:0000256" key="11">
    <source>
        <dbReference type="ARBA" id="ARBA00036904"/>
    </source>
</evidence>
<dbReference type="EMBL" id="CP134536">
    <property type="protein sequence ID" value="WNH12550.1"/>
    <property type="molecule type" value="Genomic_DNA"/>
</dbReference>
<evidence type="ECO:0000313" key="18">
    <source>
        <dbReference type="EMBL" id="WNH12550.1"/>
    </source>
</evidence>
<comment type="catalytic activity">
    <reaction evidence="11">
        <text>8-oxo-GTP + H2O = 8-oxo-GMP + diphosphate + H(+)</text>
        <dbReference type="Rhea" id="RHEA:67616"/>
        <dbReference type="ChEBI" id="CHEBI:15377"/>
        <dbReference type="ChEBI" id="CHEBI:15378"/>
        <dbReference type="ChEBI" id="CHEBI:33019"/>
        <dbReference type="ChEBI" id="CHEBI:143553"/>
        <dbReference type="ChEBI" id="CHEBI:145694"/>
    </reaction>
</comment>
<evidence type="ECO:0000259" key="17">
    <source>
        <dbReference type="PROSITE" id="PS51462"/>
    </source>
</evidence>
<dbReference type="PROSITE" id="PS51462">
    <property type="entry name" value="NUDIX"/>
    <property type="match status" value="1"/>
</dbReference>
<dbReference type="Proteomes" id="UP001303407">
    <property type="component" value="Chromosome"/>
</dbReference>
<evidence type="ECO:0000256" key="1">
    <source>
        <dbReference type="ARBA" id="ARBA00001946"/>
    </source>
</evidence>
<dbReference type="Pfam" id="PF14815">
    <property type="entry name" value="NUDIX_4"/>
    <property type="match status" value="1"/>
</dbReference>
<dbReference type="InterPro" id="IPR020084">
    <property type="entry name" value="NUDIX_hydrolase_CS"/>
</dbReference>
<sequence>MLKVACGIIYKGDEIFIGRRKEGKSMAGKWEFPGGKVEENESKKSALIRELREELGMAVNVHEKLGTNIHAYDAFTINLVAYRCSFISAKFDLTDHDKFEWVLPYNLKNYDLAEADIPLINLLL</sequence>
<evidence type="ECO:0000256" key="8">
    <source>
        <dbReference type="ARBA" id="ARBA00022842"/>
    </source>
</evidence>
<dbReference type="GO" id="GO:0016787">
    <property type="term" value="F:hydrolase activity"/>
    <property type="evidence" value="ECO:0007669"/>
    <property type="project" value="UniProtKB-KW"/>
</dbReference>
<comment type="catalytic activity">
    <reaction evidence="10">
        <text>8-oxo-dGTP + H2O = 8-oxo-dGMP + diphosphate + H(+)</text>
        <dbReference type="Rhea" id="RHEA:31575"/>
        <dbReference type="ChEBI" id="CHEBI:15377"/>
        <dbReference type="ChEBI" id="CHEBI:15378"/>
        <dbReference type="ChEBI" id="CHEBI:33019"/>
        <dbReference type="ChEBI" id="CHEBI:63224"/>
        <dbReference type="ChEBI" id="CHEBI:77896"/>
        <dbReference type="EC" id="3.6.1.55"/>
    </reaction>
</comment>
<dbReference type="CDD" id="cd03425">
    <property type="entry name" value="NUDIX_MutT_NudA_like"/>
    <property type="match status" value="1"/>
</dbReference>
<dbReference type="InterPro" id="IPR029119">
    <property type="entry name" value="MutY_C"/>
</dbReference>
<keyword evidence="7 18" id="KW-0378">Hydrolase</keyword>
<accession>A0ABY9Y2S2</accession>
<name>A0ABY9Y2S2_9FLAO</name>